<evidence type="ECO:0000256" key="1">
    <source>
        <dbReference type="ARBA" id="ARBA00003237"/>
    </source>
</evidence>
<keyword evidence="14" id="KW-1185">Reference proteome</keyword>
<dbReference type="OrthoDB" id="9782546at2"/>
<keyword evidence="6 9" id="KW-0328">Glycosyltransferase</keyword>
<dbReference type="GO" id="GO:0004514">
    <property type="term" value="F:nicotinate-nucleotide diphosphorylase (carboxylating) activity"/>
    <property type="evidence" value="ECO:0007669"/>
    <property type="project" value="UniProtKB-EC"/>
</dbReference>
<evidence type="ECO:0000256" key="4">
    <source>
        <dbReference type="ARBA" id="ARBA00011944"/>
    </source>
</evidence>
<evidence type="ECO:0000256" key="5">
    <source>
        <dbReference type="ARBA" id="ARBA00022642"/>
    </source>
</evidence>
<evidence type="ECO:0000259" key="11">
    <source>
        <dbReference type="Pfam" id="PF01729"/>
    </source>
</evidence>
<dbReference type="GO" id="GO:0034213">
    <property type="term" value="P:quinolinate catabolic process"/>
    <property type="evidence" value="ECO:0007669"/>
    <property type="project" value="TreeGrafter"/>
</dbReference>
<evidence type="ECO:0000256" key="10">
    <source>
        <dbReference type="PIRSR" id="PIRSR006250-1"/>
    </source>
</evidence>
<feature type="binding site" evidence="10">
    <location>
        <position position="224"/>
    </location>
    <ligand>
        <name>substrate</name>
    </ligand>
</feature>
<dbReference type="InterPro" id="IPR036068">
    <property type="entry name" value="Nicotinate_pribotase-like_C"/>
</dbReference>
<dbReference type="PIRSF" id="PIRSF006250">
    <property type="entry name" value="NadC_ModD"/>
    <property type="match status" value="1"/>
</dbReference>
<feature type="binding site" evidence="10">
    <location>
        <position position="202"/>
    </location>
    <ligand>
        <name>substrate</name>
    </ligand>
</feature>
<proteinExistence type="inferred from homology"/>
<dbReference type="Gene3D" id="3.20.20.70">
    <property type="entry name" value="Aldolase class I"/>
    <property type="match status" value="1"/>
</dbReference>
<dbReference type="FunFam" id="3.20.20.70:FF:000149">
    <property type="entry name" value="Nicotinate-nucleotide pyrophosphorylase [carboxylating]"/>
    <property type="match status" value="1"/>
</dbReference>
<dbReference type="FunFam" id="3.90.1170.20:FF:000001">
    <property type="entry name" value="Nicotinate-nucleotide diphosphorylase (Carboxylating)"/>
    <property type="match status" value="1"/>
</dbReference>
<protein>
    <recommendedName>
        <fullName evidence="4">nicotinate-nucleotide diphosphorylase (carboxylating)</fullName>
        <ecNumber evidence="4">2.4.2.19</ecNumber>
    </recommendedName>
    <alternativeName>
        <fullName evidence="8">Quinolinate phosphoribosyltransferase [decarboxylating]</fullName>
    </alternativeName>
</protein>
<evidence type="ECO:0000259" key="12">
    <source>
        <dbReference type="Pfam" id="PF02749"/>
    </source>
</evidence>
<name>A0A1X7KS91_9BACT</name>
<sequence length="286" mass="31331">MAYQYLTEENINHFIKSALEEDIRDGDHSSLASIPKGTLNTAQLIIKDDGILAGVEMAEHIFKAVDKDLKLEVFKKDGEAVKNGDIGLKVHGEASSILTAERLVLNCLQRMSGIATYTHNLNKMIAHTPTKLLDTRKTTPNFRIAEKWAVQIGGGQNHRFGLFDMIMLKDNHNDFAGGITAAVTSTRKYLEEKNLDLRIEVETRNLEEVKEALAVGGVDVIMLDNMSVEMMSEAVEIIGDQSQTEASGGITEETIVPIAETGVTFISVGALTHSYKSLDISLKAVS</sequence>
<evidence type="ECO:0000313" key="13">
    <source>
        <dbReference type="EMBL" id="SMG44326.1"/>
    </source>
</evidence>
<feature type="domain" description="Quinolinate phosphoribosyl transferase C-terminal" evidence="11">
    <location>
        <begin position="114"/>
        <end position="283"/>
    </location>
</feature>
<dbReference type="NCBIfam" id="TIGR00078">
    <property type="entry name" value="nadC"/>
    <property type="match status" value="1"/>
</dbReference>
<feature type="binding site" evidence="10">
    <location>
        <begin position="268"/>
        <end position="270"/>
    </location>
    <ligand>
        <name>substrate</name>
    </ligand>
</feature>
<dbReference type="Gene3D" id="3.90.1170.20">
    <property type="entry name" value="Quinolinate phosphoribosyl transferase, N-terminal domain"/>
    <property type="match status" value="1"/>
</dbReference>
<dbReference type="PANTHER" id="PTHR32179">
    <property type="entry name" value="NICOTINATE-NUCLEOTIDE PYROPHOSPHORYLASE [CARBOXYLATING]"/>
    <property type="match status" value="1"/>
</dbReference>
<dbReference type="InterPro" id="IPR004393">
    <property type="entry name" value="NadC"/>
</dbReference>
<keyword evidence="5" id="KW-0662">Pyridine nucleotide biosynthesis</keyword>
<evidence type="ECO:0000256" key="9">
    <source>
        <dbReference type="PIRNR" id="PIRNR006250"/>
    </source>
</evidence>
<evidence type="ECO:0000256" key="6">
    <source>
        <dbReference type="ARBA" id="ARBA00022676"/>
    </source>
</evidence>
<dbReference type="GO" id="GO:0009435">
    <property type="term" value="P:NAD+ biosynthetic process"/>
    <property type="evidence" value="ECO:0007669"/>
    <property type="project" value="UniProtKB-UniPathway"/>
</dbReference>
<dbReference type="SUPFAM" id="SSF54675">
    <property type="entry name" value="Nicotinate/Quinolinate PRTase N-terminal domain-like"/>
    <property type="match status" value="1"/>
</dbReference>
<dbReference type="RefSeq" id="WP_085518258.1">
    <property type="nucleotide sequence ID" value="NZ_FXAW01000006.1"/>
</dbReference>
<dbReference type="PANTHER" id="PTHR32179:SF3">
    <property type="entry name" value="NICOTINATE-NUCLEOTIDE PYROPHOSPHORYLASE [CARBOXYLATING]"/>
    <property type="match status" value="1"/>
</dbReference>
<gene>
    <name evidence="13" type="ORF">SAMN05661096_03116</name>
</gene>
<dbReference type="UniPathway" id="UPA00253">
    <property type="reaction ID" value="UER00331"/>
</dbReference>
<dbReference type="InterPro" id="IPR002638">
    <property type="entry name" value="Quinolinate_PRibosylTrfase_C"/>
</dbReference>
<dbReference type="Pfam" id="PF02749">
    <property type="entry name" value="QRPTase_N"/>
    <property type="match status" value="1"/>
</dbReference>
<keyword evidence="7 9" id="KW-0808">Transferase</keyword>
<accession>A0A1X7KS91</accession>
<dbReference type="GO" id="GO:0005737">
    <property type="term" value="C:cytoplasm"/>
    <property type="evidence" value="ECO:0007669"/>
    <property type="project" value="TreeGrafter"/>
</dbReference>
<dbReference type="InterPro" id="IPR037128">
    <property type="entry name" value="Quinolinate_PRibosylTase_N_sf"/>
</dbReference>
<feature type="binding site" evidence="10">
    <location>
        <position position="159"/>
    </location>
    <ligand>
        <name>substrate</name>
    </ligand>
</feature>
<evidence type="ECO:0000256" key="7">
    <source>
        <dbReference type="ARBA" id="ARBA00022679"/>
    </source>
</evidence>
<evidence type="ECO:0000256" key="8">
    <source>
        <dbReference type="ARBA" id="ARBA00033102"/>
    </source>
</evidence>
<reference evidence="14" key="1">
    <citation type="submission" date="2017-04" db="EMBL/GenBank/DDBJ databases">
        <authorList>
            <person name="Varghese N."/>
            <person name="Submissions S."/>
        </authorList>
    </citation>
    <scope>NUCLEOTIDE SEQUENCE [LARGE SCALE GENOMIC DNA]</scope>
    <source>
        <strain evidence="14">DSM 4125</strain>
    </source>
</reference>
<dbReference type="InterPro" id="IPR013785">
    <property type="entry name" value="Aldolase_TIM"/>
</dbReference>
<comment type="pathway">
    <text evidence="2">Cofactor biosynthesis; NAD(+) biosynthesis; nicotinate D-ribonucleotide from quinolinate: step 1/1.</text>
</comment>
<dbReference type="Pfam" id="PF01729">
    <property type="entry name" value="QRPTase_C"/>
    <property type="match status" value="1"/>
</dbReference>
<dbReference type="InterPro" id="IPR027277">
    <property type="entry name" value="NadC/ModD"/>
</dbReference>
<evidence type="ECO:0000256" key="3">
    <source>
        <dbReference type="ARBA" id="ARBA00009400"/>
    </source>
</evidence>
<comment type="similarity">
    <text evidence="3 9">Belongs to the NadC/ModD family.</text>
</comment>
<dbReference type="STRING" id="1028.SAMN05661096_03116"/>
<dbReference type="InterPro" id="IPR022412">
    <property type="entry name" value="Quinolinate_PRibosylTrfase_N"/>
</dbReference>
<dbReference type="CDD" id="cd01572">
    <property type="entry name" value="QPRTase"/>
    <property type="match status" value="1"/>
</dbReference>
<dbReference type="EC" id="2.4.2.19" evidence="4"/>
<comment type="function">
    <text evidence="1">Involved in the catabolism of quinolinic acid (QA).</text>
</comment>
<feature type="binding site" evidence="10">
    <location>
        <begin position="135"/>
        <end position="137"/>
    </location>
    <ligand>
        <name>substrate</name>
    </ligand>
</feature>
<feature type="domain" description="Quinolinate phosphoribosyl transferase N-terminal" evidence="12">
    <location>
        <begin position="32"/>
        <end position="112"/>
    </location>
</feature>
<feature type="binding site" evidence="10">
    <location>
        <position position="169"/>
    </location>
    <ligand>
        <name>substrate</name>
    </ligand>
</feature>
<feature type="binding site" evidence="10">
    <location>
        <begin position="247"/>
        <end position="249"/>
    </location>
    <ligand>
        <name>substrate</name>
    </ligand>
</feature>
<dbReference type="AlphaFoldDB" id="A0A1X7KS91"/>
<feature type="binding site" evidence="10">
    <location>
        <position position="102"/>
    </location>
    <ligand>
        <name>substrate</name>
    </ligand>
</feature>
<dbReference type="SUPFAM" id="SSF51690">
    <property type="entry name" value="Nicotinate/Quinolinate PRTase C-terminal domain-like"/>
    <property type="match status" value="1"/>
</dbReference>
<dbReference type="Proteomes" id="UP000193804">
    <property type="component" value="Unassembled WGS sequence"/>
</dbReference>
<dbReference type="EMBL" id="FXAW01000006">
    <property type="protein sequence ID" value="SMG44326.1"/>
    <property type="molecule type" value="Genomic_DNA"/>
</dbReference>
<organism evidence="13 14">
    <name type="scientific">Marivirga sericea</name>
    <dbReference type="NCBI Taxonomy" id="1028"/>
    <lineage>
        <taxon>Bacteria</taxon>
        <taxon>Pseudomonadati</taxon>
        <taxon>Bacteroidota</taxon>
        <taxon>Cytophagia</taxon>
        <taxon>Cytophagales</taxon>
        <taxon>Marivirgaceae</taxon>
        <taxon>Marivirga</taxon>
    </lineage>
</organism>
<evidence type="ECO:0000256" key="2">
    <source>
        <dbReference type="ARBA" id="ARBA00004893"/>
    </source>
</evidence>
<evidence type="ECO:0000313" key="14">
    <source>
        <dbReference type="Proteomes" id="UP000193804"/>
    </source>
</evidence>